<keyword evidence="3" id="KW-1185">Reference proteome</keyword>
<protein>
    <submittedName>
        <fullName evidence="2">Uncharacterized protein</fullName>
    </submittedName>
</protein>
<organism evidence="2 3">
    <name type="scientific">Nocardia bhagyanarayanae</name>
    <dbReference type="NCBI Taxonomy" id="1215925"/>
    <lineage>
        <taxon>Bacteria</taxon>
        <taxon>Bacillati</taxon>
        <taxon>Actinomycetota</taxon>
        <taxon>Actinomycetes</taxon>
        <taxon>Mycobacteriales</taxon>
        <taxon>Nocardiaceae</taxon>
        <taxon>Nocardia</taxon>
    </lineage>
</organism>
<dbReference type="Proteomes" id="UP000316331">
    <property type="component" value="Unassembled WGS sequence"/>
</dbReference>
<sequence length="82" mass="9447">MRVGLPRFASEQCWARRVPYPAYLPQLGALGSASGVVIWLWLRLGSRKCEELIGLSRPNHHLTTVDREMDSTVVIWWRSKIK</sequence>
<keyword evidence="1" id="KW-0812">Transmembrane</keyword>
<dbReference type="EMBL" id="VFPG01000002">
    <property type="protein sequence ID" value="TQM25806.1"/>
    <property type="molecule type" value="Genomic_DNA"/>
</dbReference>
<comment type="caution">
    <text evidence="2">The sequence shown here is derived from an EMBL/GenBank/DDBJ whole genome shotgun (WGS) entry which is preliminary data.</text>
</comment>
<dbReference type="AlphaFoldDB" id="A0A543EW49"/>
<evidence type="ECO:0000313" key="3">
    <source>
        <dbReference type="Proteomes" id="UP000316331"/>
    </source>
</evidence>
<name>A0A543EW49_9NOCA</name>
<proteinExistence type="predicted"/>
<evidence type="ECO:0000313" key="2">
    <source>
        <dbReference type="EMBL" id="TQM25806.1"/>
    </source>
</evidence>
<evidence type="ECO:0000256" key="1">
    <source>
        <dbReference type="SAM" id="Phobius"/>
    </source>
</evidence>
<feature type="transmembrane region" description="Helical" evidence="1">
    <location>
        <begin position="20"/>
        <end position="42"/>
    </location>
</feature>
<keyword evidence="1" id="KW-0472">Membrane</keyword>
<keyword evidence="1" id="KW-1133">Transmembrane helix</keyword>
<accession>A0A543EW49</accession>
<gene>
    <name evidence="2" type="ORF">FB390_5971</name>
</gene>
<reference evidence="2 3" key="1">
    <citation type="submission" date="2019-06" db="EMBL/GenBank/DDBJ databases">
        <title>Sequencing the genomes of 1000 actinobacteria strains.</title>
        <authorList>
            <person name="Klenk H.-P."/>
        </authorList>
    </citation>
    <scope>NUCLEOTIDE SEQUENCE [LARGE SCALE GENOMIC DNA]</scope>
    <source>
        <strain evidence="2 3">DSM 103495</strain>
    </source>
</reference>